<dbReference type="AlphaFoldDB" id="A0A5S9XH91"/>
<evidence type="ECO:0000313" key="2">
    <source>
        <dbReference type="Proteomes" id="UP000434276"/>
    </source>
</evidence>
<organism evidence="1 2">
    <name type="scientific">Arabidopsis thaliana</name>
    <name type="common">Mouse-ear cress</name>
    <dbReference type="NCBI Taxonomy" id="3702"/>
    <lineage>
        <taxon>Eukaryota</taxon>
        <taxon>Viridiplantae</taxon>
        <taxon>Streptophyta</taxon>
        <taxon>Embryophyta</taxon>
        <taxon>Tracheophyta</taxon>
        <taxon>Spermatophyta</taxon>
        <taxon>Magnoliopsida</taxon>
        <taxon>eudicotyledons</taxon>
        <taxon>Gunneridae</taxon>
        <taxon>Pentapetalae</taxon>
        <taxon>rosids</taxon>
        <taxon>malvids</taxon>
        <taxon>Brassicales</taxon>
        <taxon>Brassicaceae</taxon>
        <taxon>Camelineae</taxon>
        <taxon>Arabidopsis</taxon>
    </lineage>
</organism>
<dbReference type="OrthoDB" id="1112085at2759"/>
<protein>
    <submittedName>
        <fullName evidence="1">Uncharacterized protein</fullName>
    </submittedName>
</protein>
<sequence>MCNGSFEDYQDLRMIFGSNVATRQNVVGLGDSNDVAASQVEDDDGPHDLSRVHIMDDTYGITYDETSMHDVFSSLKKSRAEKLP</sequence>
<reference evidence="1 2" key="1">
    <citation type="submission" date="2019-12" db="EMBL/GenBank/DDBJ databases">
        <authorList>
            <person name="Jiao W.-B."/>
            <person name="Schneeberger K."/>
        </authorList>
    </citation>
    <scope>NUCLEOTIDE SEQUENCE [LARGE SCALE GENOMIC DNA]</scope>
    <source>
        <strain evidence="2">cv. C24</strain>
    </source>
</reference>
<proteinExistence type="predicted"/>
<gene>
    <name evidence="1" type="ORF">C24_LOCUS14462</name>
</gene>
<evidence type="ECO:0000313" key="1">
    <source>
        <dbReference type="EMBL" id="CAA0384272.1"/>
    </source>
</evidence>
<accession>A0A5S9XH91</accession>
<name>A0A5S9XH91_ARATH</name>
<dbReference type="Proteomes" id="UP000434276">
    <property type="component" value="Unassembled WGS sequence"/>
</dbReference>
<dbReference type="EMBL" id="CACSHJ010000089">
    <property type="protein sequence ID" value="CAA0384272.1"/>
    <property type="molecule type" value="Genomic_DNA"/>
</dbReference>